<keyword evidence="12" id="KW-1185">Reference proteome</keyword>
<evidence type="ECO:0000313" key="11">
    <source>
        <dbReference type="EMBL" id="AUM14610.1"/>
    </source>
</evidence>
<feature type="transmembrane region" description="Helical" evidence="8">
    <location>
        <begin position="381"/>
        <end position="400"/>
    </location>
</feature>
<evidence type="ECO:0000256" key="5">
    <source>
        <dbReference type="ARBA" id="ARBA00022692"/>
    </source>
</evidence>
<dbReference type="AlphaFoldDB" id="A0A2K9LQU8"/>
<comment type="subcellular location">
    <subcellularLocation>
        <location evidence="1">Cell membrane</location>
        <topology evidence="1">Multi-pass membrane protein</topology>
    </subcellularLocation>
</comment>
<dbReference type="RefSeq" id="WP_101895983.1">
    <property type="nucleotide sequence ID" value="NZ_CP022684.1"/>
</dbReference>
<dbReference type="InterPro" id="IPR003838">
    <property type="entry name" value="ABC3_permease_C"/>
</dbReference>
<feature type="domain" description="MacB-like periplasmic core" evidence="10">
    <location>
        <begin position="27"/>
        <end position="195"/>
    </location>
</feature>
<keyword evidence="11" id="KW-0449">Lipoprotein</keyword>
<dbReference type="InterPro" id="IPR011925">
    <property type="entry name" value="LolCE_TM"/>
</dbReference>
<evidence type="ECO:0000259" key="10">
    <source>
        <dbReference type="Pfam" id="PF12704"/>
    </source>
</evidence>
<dbReference type="GO" id="GO:0044874">
    <property type="term" value="P:lipoprotein localization to outer membrane"/>
    <property type="evidence" value="ECO:0007669"/>
    <property type="project" value="TreeGrafter"/>
</dbReference>
<accession>A0A2K9LQU8</accession>
<gene>
    <name evidence="11" type="ORF">Kalk_20210</name>
</gene>
<dbReference type="Pfam" id="PF02687">
    <property type="entry name" value="FtsX"/>
    <property type="match status" value="1"/>
</dbReference>
<dbReference type="Pfam" id="PF12704">
    <property type="entry name" value="MacB_PCD"/>
    <property type="match status" value="1"/>
</dbReference>
<keyword evidence="7 8" id="KW-0472">Membrane</keyword>
<dbReference type="NCBIfam" id="TIGR02212">
    <property type="entry name" value="lolCE"/>
    <property type="match status" value="1"/>
</dbReference>
<dbReference type="InterPro" id="IPR051447">
    <property type="entry name" value="Lipoprotein-release_system"/>
</dbReference>
<evidence type="ECO:0000256" key="8">
    <source>
        <dbReference type="SAM" id="Phobius"/>
    </source>
</evidence>
<evidence type="ECO:0000256" key="3">
    <source>
        <dbReference type="ARBA" id="ARBA00022448"/>
    </source>
</evidence>
<reference evidence="12" key="1">
    <citation type="submission" date="2017-08" db="EMBL/GenBank/DDBJ databases">
        <title>Direct submision.</title>
        <authorList>
            <person name="Kim S.-J."/>
            <person name="Rhee S.-K."/>
        </authorList>
    </citation>
    <scope>NUCLEOTIDE SEQUENCE [LARGE SCALE GENOMIC DNA]</scope>
    <source>
        <strain evidence="12">GI5</strain>
    </source>
</reference>
<keyword evidence="6 8" id="KW-1133">Transmembrane helix</keyword>
<feature type="transmembrane region" description="Helical" evidence="8">
    <location>
        <begin position="331"/>
        <end position="355"/>
    </location>
</feature>
<dbReference type="EMBL" id="CP022684">
    <property type="protein sequence ID" value="AUM14610.1"/>
    <property type="molecule type" value="Genomic_DNA"/>
</dbReference>
<dbReference type="InterPro" id="IPR025857">
    <property type="entry name" value="MacB_PCD"/>
</dbReference>
<evidence type="ECO:0000256" key="6">
    <source>
        <dbReference type="ARBA" id="ARBA00022989"/>
    </source>
</evidence>
<evidence type="ECO:0000313" key="12">
    <source>
        <dbReference type="Proteomes" id="UP000235116"/>
    </source>
</evidence>
<dbReference type="PANTHER" id="PTHR30489">
    <property type="entry name" value="LIPOPROTEIN-RELEASING SYSTEM TRANSMEMBRANE PROTEIN LOLE"/>
    <property type="match status" value="1"/>
</dbReference>
<sequence length="415" mass="45367">MFRPVSLFVGLRYTRAKRRNHFISFISLTSILGLTLGVMVLIVVLSVMNGFDRELQRRILGMVPQASVVGYQPFDGWESIVEQAEQNPEVVGAAPFIQLQGLLSNKGAVDSAFISGIHPDYEDRVSILSEHITAGSLQELQPGSFNVILGSALARKLGLVVGDKVTLVLPEAAVTPAGIIPRFKRFTVVGTFRVGAELDGMVGFIHLEDAARLARMKGKVEGVRLKVQDLFSAGRVSWELVTKLQAELPTQFYASDWTRTHGTLFQAIKMEKTMMALLLLLIVAVAAFNIVSSLVMVVTDKKSDIAILRTLGASPGTIMGIFMVQGSFIGIVGTLAGTGLGVLVALNISDFALWLETALNTKLFEQYFVNYLPSELRWENVFFVSGMGFLMSFAATLYPARKASKVQPAEALRYE</sequence>
<dbReference type="GO" id="GO:0042953">
    <property type="term" value="P:lipoprotein transport"/>
    <property type="evidence" value="ECO:0007669"/>
    <property type="project" value="InterPro"/>
</dbReference>
<protein>
    <submittedName>
        <fullName evidence="11">Lipoprotein-releasing system transmembrane subunit LolC</fullName>
    </submittedName>
</protein>
<dbReference type="Proteomes" id="UP000235116">
    <property type="component" value="Chromosome"/>
</dbReference>
<evidence type="ECO:0000256" key="7">
    <source>
        <dbReference type="ARBA" id="ARBA00023136"/>
    </source>
</evidence>
<feature type="transmembrane region" description="Helical" evidence="8">
    <location>
        <begin position="305"/>
        <end position="324"/>
    </location>
</feature>
<dbReference type="KEGG" id="kak:Kalk_20210"/>
<feature type="domain" description="ABC3 transporter permease C-terminal" evidence="9">
    <location>
        <begin position="277"/>
        <end position="408"/>
    </location>
</feature>
<keyword evidence="4" id="KW-1003">Cell membrane</keyword>
<organism evidence="11 12">
    <name type="scientific">Ketobacter alkanivorans</name>
    <dbReference type="NCBI Taxonomy" id="1917421"/>
    <lineage>
        <taxon>Bacteria</taxon>
        <taxon>Pseudomonadati</taxon>
        <taxon>Pseudomonadota</taxon>
        <taxon>Gammaproteobacteria</taxon>
        <taxon>Pseudomonadales</taxon>
        <taxon>Ketobacteraceae</taxon>
        <taxon>Ketobacter</taxon>
    </lineage>
</organism>
<dbReference type="OrthoDB" id="9808461at2"/>
<dbReference type="GO" id="GO:0098797">
    <property type="term" value="C:plasma membrane protein complex"/>
    <property type="evidence" value="ECO:0007669"/>
    <property type="project" value="TreeGrafter"/>
</dbReference>
<evidence type="ECO:0000256" key="2">
    <source>
        <dbReference type="ARBA" id="ARBA00005236"/>
    </source>
</evidence>
<proteinExistence type="inferred from homology"/>
<name>A0A2K9LQU8_9GAMM</name>
<comment type="similarity">
    <text evidence="2">Belongs to the ABC-4 integral membrane protein family. LolC/E subfamily.</text>
</comment>
<evidence type="ECO:0000256" key="4">
    <source>
        <dbReference type="ARBA" id="ARBA00022475"/>
    </source>
</evidence>
<keyword evidence="3" id="KW-0813">Transport</keyword>
<keyword evidence="5 8" id="KW-0812">Transmembrane</keyword>
<feature type="transmembrane region" description="Helical" evidence="8">
    <location>
        <begin position="276"/>
        <end position="299"/>
    </location>
</feature>
<evidence type="ECO:0000256" key="1">
    <source>
        <dbReference type="ARBA" id="ARBA00004651"/>
    </source>
</evidence>
<dbReference type="PANTHER" id="PTHR30489:SF0">
    <property type="entry name" value="LIPOPROTEIN-RELEASING SYSTEM TRANSMEMBRANE PROTEIN LOLE"/>
    <property type="match status" value="1"/>
</dbReference>
<feature type="transmembrane region" description="Helical" evidence="8">
    <location>
        <begin position="22"/>
        <end position="48"/>
    </location>
</feature>
<evidence type="ECO:0000259" key="9">
    <source>
        <dbReference type="Pfam" id="PF02687"/>
    </source>
</evidence>